<reference evidence="24 25" key="1">
    <citation type="submission" date="2015-09" db="EMBL/GenBank/DDBJ databases">
        <title>Sorangium comparison.</title>
        <authorList>
            <person name="Zaburannyi N."/>
            <person name="Bunk B."/>
            <person name="Overmann J."/>
            <person name="Mueller R."/>
        </authorList>
    </citation>
    <scope>NUCLEOTIDE SEQUENCE [LARGE SCALE GENOMIC DNA]</scope>
    <source>
        <strain evidence="24 25">So ceGT47</strain>
    </source>
</reference>
<evidence type="ECO:0000256" key="14">
    <source>
        <dbReference type="ARBA" id="ARBA00064003"/>
    </source>
</evidence>
<evidence type="ECO:0000313" key="24">
    <source>
        <dbReference type="EMBL" id="AUX26405.1"/>
    </source>
</evidence>
<dbReference type="InterPro" id="IPR036097">
    <property type="entry name" value="HisK_dim/P_sf"/>
</dbReference>
<keyword evidence="9" id="KW-0418">Kinase</keyword>
<dbReference type="Pfam" id="PF00512">
    <property type="entry name" value="HisKA"/>
    <property type="match status" value="1"/>
</dbReference>
<keyword evidence="10" id="KW-0067">ATP-binding</keyword>
<dbReference type="CDD" id="cd00082">
    <property type="entry name" value="HisKA"/>
    <property type="match status" value="1"/>
</dbReference>
<feature type="modified residue" description="4-aspartylphosphate" evidence="17">
    <location>
        <position position="762"/>
    </location>
</feature>
<dbReference type="Gene3D" id="3.30.565.10">
    <property type="entry name" value="Histidine kinase-like ATPase, C-terminal domain"/>
    <property type="match status" value="1"/>
</dbReference>
<dbReference type="SMART" id="SM00073">
    <property type="entry name" value="HPT"/>
    <property type="match status" value="1"/>
</dbReference>
<evidence type="ECO:0000256" key="15">
    <source>
        <dbReference type="ARBA" id="ARBA00068150"/>
    </source>
</evidence>
<dbReference type="EMBL" id="CP012670">
    <property type="protein sequence ID" value="AUX26405.1"/>
    <property type="molecule type" value="Genomic_DNA"/>
</dbReference>
<gene>
    <name evidence="24" type="ORF">SOCEGT47_069660</name>
</gene>
<feature type="modified residue" description="Phosphohistidine" evidence="16">
    <location>
        <position position="941"/>
    </location>
</feature>
<dbReference type="PANTHER" id="PTHR45339">
    <property type="entry name" value="HYBRID SIGNAL TRANSDUCTION HISTIDINE KINASE J"/>
    <property type="match status" value="1"/>
</dbReference>
<evidence type="ECO:0000256" key="17">
    <source>
        <dbReference type="PROSITE-ProRule" id="PRU00169"/>
    </source>
</evidence>
<evidence type="ECO:0000256" key="11">
    <source>
        <dbReference type="ARBA" id="ARBA00022989"/>
    </source>
</evidence>
<keyword evidence="13 20" id="KW-0472">Membrane</keyword>
<dbReference type="GO" id="GO:0005524">
    <property type="term" value="F:ATP binding"/>
    <property type="evidence" value="ECO:0007669"/>
    <property type="project" value="UniProtKB-KW"/>
</dbReference>
<keyword evidence="18" id="KW-0175">Coiled coil</keyword>
<dbReference type="InterPro" id="IPR003594">
    <property type="entry name" value="HATPase_dom"/>
</dbReference>
<dbReference type="InterPro" id="IPR011006">
    <property type="entry name" value="CheY-like_superfamily"/>
</dbReference>
<feature type="region of interest" description="Disordered" evidence="19">
    <location>
        <begin position="997"/>
        <end position="1021"/>
    </location>
</feature>
<dbReference type="SMART" id="SM00387">
    <property type="entry name" value="HATPase_c"/>
    <property type="match status" value="1"/>
</dbReference>
<dbReference type="PROSITE" id="PS50109">
    <property type="entry name" value="HIS_KIN"/>
    <property type="match status" value="1"/>
</dbReference>
<evidence type="ECO:0000256" key="9">
    <source>
        <dbReference type="ARBA" id="ARBA00022777"/>
    </source>
</evidence>
<accession>A0A4P2Q9X6</accession>
<dbReference type="Gene3D" id="1.20.120.160">
    <property type="entry name" value="HPT domain"/>
    <property type="match status" value="1"/>
</dbReference>
<dbReference type="InterPro" id="IPR001789">
    <property type="entry name" value="Sig_transdc_resp-reg_receiver"/>
</dbReference>
<protein>
    <recommendedName>
        <fullName evidence="15">Sensory/regulatory protein RpfC</fullName>
        <ecNumber evidence="3">2.7.13.3</ecNumber>
    </recommendedName>
</protein>
<dbReference type="CDD" id="cd16922">
    <property type="entry name" value="HATPase_EvgS-ArcB-TorS-like"/>
    <property type="match status" value="1"/>
</dbReference>
<dbReference type="Gene3D" id="3.40.50.2300">
    <property type="match status" value="2"/>
</dbReference>
<feature type="domain" description="Response regulatory" evidence="22">
    <location>
        <begin position="551"/>
        <end position="687"/>
    </location>
</feature>
<evidence type="ECO:0000256" key="8">
    <source>
        <dbReference type="ARBA" id="ARBA00022741"/>
    </source>
</evidence>
<comment type="catalytic activity">
    <reaction evidence="1">
        <text>ATP + protein L-histidine = ADP + protein N-phospho-L-histidine.</text>
        <dbReference type="EC" id="2.7.13.3"/>
    </reaction>
</comment>
<feature type="compositionally biased region" description="Polar residues" evidence="19">
    <location>
        <begin position="57"/>
        <end position="88"/>
    </location>
</feature>
<dbReference type="InterPro" id="IPR008207">
    <property type="entry name" value="Sig_transdc_His_kin_Hpt_dom"/>
</dbReference>
<dbReference type="SUPFAM" id="SSF47226">
    <property type="entry name" value="Histidine-containing phosphotransfer domain, HPT domain"/>
    <property type="match status" value="1"/>
</dbReference>
<dbReference type="AlphaFoldDB" id="A0A4P2Q9X6"/>
<dbReference type="InterPro" id="IPR036890">
    <property type="entry name" value="HATPase_C_sf"/>
</dbReference>
<evidence type="ECO:0000256" key="5">
    <source>
        <dbReference type="ARBA" id="ARBA00022553"/>
    </source>
</evidence>
<sequence>MDAMSPTEEPPPAAATGAARAEPRPPSTSDSRPPQGSNPRLSQAGDPRLSQVGEPRLSQTGEPPRLSQTGEPPRLSQTGEPPRLSQTGDPRLSQAGEPRLSQTGAGLLDGRSTVLPVQAAPAPSSRRALEKRWLPLLGPALALLVIVAVATLQAAFSWGVPNPPAILSMIIVFAAFSGGLRSGIATALISCAYFASYYSDGGFSYSAENLLRVIVYAVTTPAMAAMASIAKRRADAMGEASLQNEREHSASLRALLMQRQEVEAELQQAKEAAEAASRAKSEFLASVSHEIRTPMNGIIGMTSLALQTELTQEQREYLEMVKISADALLAIINDVLDFSKIEAGKLEIEPVVFDPSEILGDAVKTLALRAHEKRLELAYHVGPDVPEALVGDPLRLRQVLVNLVSNAVKFTDAGEILVRATIDARAPAPPEGEAGADRHSLPTLYAGEALGDTVVLHVHVIDTGIGIAPDKQRLVFDAFAQADGSTTRKYGGTGLGLTICARLVEMMGGRIWIESELGKGSTFHFTLKLRALEGAARSRRLQIPRELIGTRVLIADDNATVRRILAETIEGWGMRPVPVDSGAAAIAALSEDSGMWALPWGKPGGNALGASSSFGLALVDARMPKVDGFAVVEHCRKREILKGRILMMLSSTSAQADAARCRDLGVSAMVTKPVKPSHLQEAVFHAFGIPTRSAFRAAESRRFSPGPRARGLRVLVAEDNAINQKLMRRWLERQDHRVHIVENGRIAVEKIATGQYDVALLDVEMPEMDGLQAARAVRARERREGGHMPLIVVTAYAMKGDRERCLRAGFDGYVTKPVQVEELYDMIDRLVAGPPTLDIDDTTRLSLGAPGSSPSHTPVPTSPLDSAPPSARSDDRRTSSPSVFASRPMFDRTRALERTGGDADLLRELAEVFLEECPRWMADIDEAVSAGDARKLQRAAHSLKGGVDSFGARGAFEAAFALEKMARNSDLGGLPEAQFALRAQIERLIPELAAFVREGAPADPPPKEPGERPSDSEVTRW</sequence>
<dbReference type="SMART" id="SM00388">
    <property type="entry name" value="HisKA"/>
    <property type="match status" value="1"/>
</dbReference>
<dbReference type="PROSITE" id="PS50110">
    <property type="entry name" value="RESPONSE_REGULATORY"/>
    <property type="match status" value="2"/>
</dbReference>
<keyword evidence="4" id="KW-1003">Cell membrane</keyword>
<dbReference type="Pfam" id="PF02518">
    <property type="entry name" value="HATPase_c"/>
    <property type="match status" value="1"/>
</dbReference>
<dbReference type="InterPro" id="IPR003661">
    <property type="entry name" value="HisK_dim/P_dom"/>
</dbReference>
<feature type="modified residue" description="4-aspartylphosphate" evidence="17">
    <location>
        <position position="620"/>
    </location>
</feature>
<dbReference type="InterPro" id="IPR005467">
    <property type="entry name" value="His_kinase_dom"/>
</dbReference>
<feature type="domain" description="HPt" evidence="23">
    <location>
        <begin position="902"/>
        <end position="995"/>
    </location>
</feature>
<dbReference type="SUPFAM" id="SSF47384">
    <property type="entry name" value="Homodimeric domain of signal transducing histidine kinase"/>
    <property type="match status" value="1"/>
</dbReference>
<evidence type="ECO:0000259" key="22">
    <source>
        <dbReference type="PROSITE" id="PS50110"/>
    </source>
</evidence>
<dbReference type="EC" id="2.7.13.3" evidence="3"/>
<keyword evidence="12" id="KW-0902">Two-component regulatory system</keyword>
<organism evidence="24 25">
    <name type="scientific">Sorangium cellulosum</name>
    <name type="common">Polyangium cellulosum</name>
    <dbReference type="NCBI Taxonomy" id="56"/>
    <lineage>
        <taxon>Bacteria</taxon>
        <taxon>Pseudomonadati</taxon>
        <taxon>Myxococcota</taxon>
        <taxon>Polyangia</taxon>
        <taxon>Polyangiales</taxon>
        <taxon>Polyangiaceae</taxon>
        <taxon>Sorangium</taxon>
    </lineage>
</organism>
<comment type="subunit">
    <text evidence="14">At low DSF concentrations, interacts with RpfF.</text>
</comment>
<dbReference type="SMART" id="SM00448">
    <property type="entry name" value="REC"/>
    <property type="match status" value="2"/>
</dbReference>
<proteinExistence type="predicted"/>
<name>A0A4P2Q9X6_SORCE</name>
<keyword evidence="11 20" id="KW-1133">Transmembrane helix</keyword>
<feature type="transmembrane region" description="Helical" evidence="20">
    <location>
        <begin position="165"/>
        <end position="198"/>
    </location>
</feature>
<evidence type="ECO:0000256" key="4">
    <source>
        <dbReference type="ARBA" id="ARBA00022475"/>
    </source>
</evidence>
<feature type="compositionally biased region" description="Basic and acidic residues" evidence="19">
    <location>
        <begin position="1005"/>
        <end position="1021"/>
    </location>
</feature>
<dbReference type="CDD" id="cd17546">
    <property type="entry name" value="REC_hyHK_CKI1_RcsC-like"/>
    <property type="match status" value="2"/>
</dbReference>
<feature type="compositionally biased region" description="Low complexity" evidence="19">
    <location>
        <begin position="850"/>
        <end position="863"/>
    </location>
</feature>
<evidence type="ECO:0000256" key="13">
    <source>
        <dbReference type="ARBA" id="ARBA00023136"/>
    </source>
</evidence>
<evidence type="ECO:0000256" key="20">
    <source>
        <dbReference type="SAM" id="Phobius"/>
    </source>
</evidence>
<comment type="subcellular location">
    <subcellularLocation>
        <location evidence="2">Cell membrane</location>
        <topology evidence="2">Multi-pass membrane protein</topology>
    </subcellularLocation>
</comment>
<dbReference type="PROSITE" id="PS50894">
    <property type="entry name" value="HPT"/>
    <property type="match status" value="1"/>
</dbReference>
<keyword evidence="7 20" id="KW-0812">Transmembrane</keyword>
<feature type="region of interest" description="Disordered" evidence="19">
    <location>
        <begin position="839"/>
        <end position="884"/>
    </location>
</feature>
<dbReference type="InterPro" id="IPR004358">
    <property type="entry name" value="Sig_transdc_His_kin-like_C"/>
</dbReference>
<feature type="transmembrane region" description="Helical" evidence="20">
    <location>
        <begin position="210"/>
        <end position="230"/>
    </location>
</feature>
<keyword evidence="6" id="KW-0808">Transferase</keyword>
<dbReference type="SUPFAM" id="SSF55874">
    <property type="entry name" value="ATPase domain of HSP90 chaperone/DNA topoisomerase II/histidine kinase"/>
    <property type="match status" value="1"/>
</dbReference>
<evidence type="ECO:0000256" key="12">
    <source>
        <dbReference type="ARBA" id="ARBA00023012"/>
    </source>
</evidence>
<feature type="domain" description="Response regulatory" evidence="22">
    <location>
        <begin position="713"/>
        <end position="831"/>
    </location>
</feature>
<dbReference type="FunFam" id="1.10.287.130:FF:000002">
    <property type="entry name" value="Two-component osmosensing histidine kinase"/>
    <property type="match status" value="1"/>
</dbReference>
<evidence type="ECO:0000313" key="25">
    <source>
        <dbReference type="Proteomes" id="UP000295781"/>
    </source>
</evidence>
<dbReference type="Pfam" id="PF00072">
    <property type="entry name" value="Response_reg"/>
    <property type="match status" value="2"/>
</dbReference>
<evidence type="ECO:0000256" key="6">
    <source>
        <dbReference type="ARBA" id="ARBA00022679"/>
    </source>
</evidence>
<evidence type="ECO:0000256" key="1">
    <source>
        <dbReference type="ARBA" id="ARBA00000085"/>
    </source>
</evidence>
<evidence type="ECO:0000256" key="7">
    <source>
        <dbReference type="ARBA" id="ARBA00022692"/>
    </source>
</evidence>
<evidence type="ECO:0000256" key="16">
    <source>
        <dbReference type="PROSITE-ProRule" id="PRU00110"/>
    </source>
</evidence>
<evidence type="ECO:0000256" key="3">
    <source>
        <dbReference type="ARBA" id="ARBA00012438"/>
    </source>
</evidence>
<dbReference type="FunFam" id="3.30.565.10:FF:000010">
    <property type="entry name" value="Sensor histidine kinase RcsC"/>
    <property type="match status" value="1"/>
</dbReference>
<dbReference type="SUPFAM" id="SSF52172">
    <property type="entry name" value="CheY-like"/>
    <property type="match status" value="2"/>
</dbReference>
<feature type="domain" description="Histidine kinase" evidence="21">
    <location>
        <begin position="286"/>
        <end position="531"/>
    </location>
</feature>
<feature type="transmembrane region" description="Helical" evidence="20">
    <location>
        <begin position="133"/>
        <end position="159"/>
    </location>
</feature>
<evidence type="ECO:0000259" key="21">
    <source>
        <dbReference type="PROSITE" id="PS50109"/>
    </source>
</evidence>
<dbReference type="Pfam" id="PF01627">
    <property type="entry name" value="Hpt"/>
    <property type="match status" value="1"/>
</dbReference>
<dbReference type="CDD" id="cd00088">
    <property type="entry name" value="HPT"/>
    <property type="match status" value="1"/>
</dbReference>
<evidence type="ECO:0000256" key="18">
    <source>
        <dbReference type="SAM" id="Coils"/>
    </source>
</evidence>
<feature type="coiled-coil region" evidence="18">
    <location>
        <begin position="252"/>
        <end position="282"/>
    </location>
</feature>
<evidence type="ECO:0000256" key="19">
    <source>
        <dbReference type="SAM" id="MobiDB-lite"/>
    </source>
</evidence>
<keyword evidence="5 17" id="KW-0597">Phosphoprotein</keyword>
<dbReference type="Proteomes" id="UP000295781">
    <property type="component" value="Chromosome"/>
</dbReference>
<dbReference type="GO" id="GO:0005886">
    <property type="term" value="C:plasma membrane"/>
    <property type="evidence" value="ECO:0007669"/>
    <property type="project" value="UniProtKB-SubCell"/>
</dbReference>
<dbReference type="InterPro" id="IPR036641">
    <property type="entry name" value="HPT_dom_sf"/>
</dbReference>
<keyword evidence="8" id="KW-0547">Nucleotide-binding</keyword>
<feature type="region of interest" description="Disordered" evidence="19">
    <location>
        <begin position="1"/>
        <end position="108"/>
    </location>
</feature>
<dbReference type="PRINTS" id="PR00344">
    <property type="entry name" value="BCTRLSENSOR"/>
</dbReference>
<evidence type="ECO:0000256" key="2">
    <source>
        <dbReference type="ARBA" id="ARBA00004651"/>
    </source>
</evidence>
<dbReference type="Gene3D" id="1.10.287.130">
    <property type="match status" value="1"/>
</dbReference>
<dbReference type="PANTHER" id="PTHR45339:SF1">
    <property type="entry name" value="HYBRID SIGNAL TRANSDUCTION HISTIDINE KINASE J"/>
    <property type="match status" value="1"/>
</dbReference>
<dbReference type="GO" id="GO:0000155">
    <property type="term" value="F:phosphorelay sensor kinase activity"/>
    <property type="evidence" value="ECO:0007669"/>
    <property type="project" value="InterPro"/>
</dbReference>
<evidence type="ECO:0000256" key="10">
    <source>
        <dbReference type="ARBA" id="ARBA00022840"/>
    </source>
</evidence>
<evidence type="ECO:0000259" key="23">
    <source>
        <dbReference type="PROSITE" id="PS50894"/>
    </source>
</evidence>